<evidence type="ECO:0000256" key="5">
    <source>
        <dbReference type="ARBA" id="ARBA00022971"/>
    </source>
</evidence>
<evidence type="ECO:0000256" key="3">
    <source>
        <dbReference type="ARBA" id="ARBA00022475"/>
    </source>
</evidence>
<comment type="subcellular location">
    <subcellularLocation>
        <location evidence="1">Cell membrane</location>
        <topology evidence="1">Multi-pass membrane protein</topology>
    </subcellularLocation>
</comment>
<organism evidence="9 10">
    <name type="scientific">Aliirhizobium smilacinae</name>
    <dbReference type="NCBI Taxonomy" id="1395944"/>
    <lineage>
        <taxon>Bacteria</taxon>
        <taxon>Pseudomonadati</taxon>
        <taxon>Pseudomonadota</taxon>
        <taxon>Alphaproteobacteria</taxon>
        <taxon>Hyphomicrobiales</taxon>
        <taxon>Rhizobiaceae</taxon>
        <taxon>Aliirhizobium</taxon>
    </lineage>
</organism>
<keyword evidence="10" id="KW-1185">Reference proteome</keyword>
<protein>
    <submittedName>
        <fullName evidence="9">Type IV secretory system conjugative DNA transfer family protein</fullName>
    </submittedName>
</protein>
<keyword evidence="6 8" id="KW-1133">Transmembrane helix</keyword>
<dbReference type="CDD" id="cd01127">
    <property type="entry name" value="TrwB_TraG_TraD_VirD4"/>
    <property type="match status" value="2"/>
</dbReference>
<dbReference type="Pfam" id="PF02534">
    <property type="entry name" value="T4SS-DNA_transf"/>
    <property type="match status" value="1"/>
</dbReference>
<comment type="similarity">
    <text evidence="2">Belongs to the VirD4/TraG family.</text>
</comment>
<keyword evidence="3" id="KW-1003">Cell membrane</keyword>
<dbReference type="Gene3D" id="1.10.8.80">
    <property type="entry name" value="Magnesium chelatase subunit I, C-Terminal domain"/>
    <property type="match status" value="1"/>
</dbReference>
<feature type="transmembrane region" description="Helical" evidence="8">
    <location>
        <begin position="7"/>
        <end position="32"/>
    </location>
</feature>
<accession>A0A5C4XPE8</accession>
<evidence type="ECO:0000256" key="7">
    <source>
        <dbReference type="ARBA" id="ARBA00023136"/>
    </source>
</evidence>
<gene>
    <name evidence="9" type="ORF">FHP24_03275</name>
</gene>
<dbReference type="InterPro" id="IPR027417">
    <property type="entry name" value="P-loop_NTPase"/>
</dbReference>
<dbReference type="OrthoDB" id="9759295at2"/>
<evidence type="ECO:0000313" key="9">
    <source>
        <dbReference type="EMBL" id="TNM65312.1"/>
    </source>
</evidence>
<evidence type="ECO:0000256" key="1">
    <source>
        <dbReference type="ARBA" id="ARBA00004651"/>
    </source>
</evidence>
<keyword evidence="5" id="KW-0184">Conjugation</keyword>
<dbReference type="InterPro" id="IPR003688">
    <property type="entry name" value="TraG/VirD4"/>
</dbReference>
<evidence type="ECO:0000313" key="10">
    <source>
        <dbReference type="Proteomes" id="UP000311605"/>
    </source>
</evidence>
<comment type="caution">
    <text evidence="9">The sequence shown here is derived from an EMBL/GenBank/DDBJ whole genome shotgun (WGS) entry which is preliminary data.</text>
</comment>
<evidence type="ECO:0000256" key="8">
    <source>
        <dbReference type="SAM" id="Phobius"/>
    </source>
</evidence>
<dbReference type="Gene3D" id="3.40.50.300">
    <property type="entry name" value="P-loop containing nucleotide triphosphate hydrolases"/>
    <property type="match status" value="1"/>
</dbReference>
<dbReference type="RefSeq" id="WP_139672792.1">
    <property type="nucleotide sequence ID" value="NZ_VDMN01000001.1"/>
</dbReference>
<proteinExistence type="inferred from homology"/>
<evidence type="ECO:0000256" key="2">
    <source>
        <dbReference type="ARBA" id="ARBA00008806"/>
    </source>
</evidence>
<reference evidence="9 10" key="1">
    <citation type="submission" date="2019-06" db="EMBL/GenBank/DDBJ databases">
        <title>The draft genome of Rhizobium smilacinae PTYR-5.</title>
        <authorList>
            <person name="Liu L."/>
            <person name="Li L."/>
            <person name="Zhang X."/>
        </authorList>
    </citation>
    <scope>NUCLEOTIDE SEQUENCE [LARGE SCALE GENOMIC DNA]</scope>
    <source>
        <strain evidence="9 10">PTYR-5</strain>
    </source>
</reference>
<dbReference type="AlphaFoldDB" id="A0A5C4XPE8"/>
<dbReference type="SUPFAM" id="SSF52540">
    <property type="entry name" value="P-loop containing nucleoside triphosphate hydrolases"/>
    <property type="match status" value="1"/>
</dbReference>
<dbReference type="PANTHER" id="PTHR37937">
    <property type="entry name" value="CONJUGATIVE TRANSFER: DNA TRANSPORT"/>
    <property type="match status" value="1"/>
</dbReference>
<feature type="transmembrane region" description="Helical" evidence="8">
    <location>
        <begin position="62"/>
        <end position="86"/>
    </location>
</feature>
<keyword evidence="7 8" id="KW-0472">Membrane</keyword>
<dbReference type="EMBL" id="VDMN01000001">
    <property type="protein sequence ID" value="TNM65312.1"/>
    <property type="molecule type" value="Genomic_DNA"/>
</dbReference>
<dbReference type="GO" id="GO:0005886">
    <property type="term" value="C:plasma membrane"/>
    <property type="evidence" value="ECO:0007669"/>
    <property type="project" value="UniProtKB-SubCell"/>
</dbReference>
<sequence length="528" mass="59325">MTDRVRIAAIAMMTLAGIATWQIAYAGLLLLFHRDGRILELMVEERPFAPIEQFWTYGSSPALLKIALLSLVPAFFVGGLICTAILKKPDQPLGSAAFQDRASLRRNGWFRKDGYIVGKYGGKTLKVNDDRHHLIIGPTRSGKGVGYVIPNAREHKGSMIVTDLKGEIYLLTAEERRKNGHQVFRFAPGQEETNCYNPLDFIRQDRGDRTTDIQNIAGMLIPEVISSENAVWQATAQQVLAGVISYILESPHYSEQRNLGGVNAFLSGGEDLQTKLKGIKENEPYLSKFTVESFNAYTMLADRAAQSALLDIQKAMRPFKNERIVAATRITDINIAAMRERPVSIYLAPNINDIALLRPLLALFVQQTLGFLTRNLTREKIPVYFLLDEFCQMKRMDEVVSKLPFVAGYNVKFAFIVQDLKSLDAVYGETPRHSLLANCGYQLIFGVNDLVTADYVARALGKRTVRLQTFSKTIGVQHRTGSSITEQVRERDLMMPQEVREMPRESLTILSEGQNPVKALKLRNLLRQ</sequence>
<keyword evidence="4 8" id="KW-0812">Transmembrane</keyword>
<dbReference type="InterPro" id="IPR051539">
    <property type="entry name" value="T4SS-coupling_protein"/>
</dbReference>
<evidence type="ECO:0000256" key="4">
    <source>
        <dbReference type="ARBA" id="ARBA00022692"/>
    </source>
</evidence>
<dbReference type="PANTHER" id="PTHR37937:SF1">
    <property type="entry name" value="CONJUGATIVE TRANSFER: DNA TRANSPORT"/>
    <property type="match status" value="1"/>
</dbReference>
<dbReference type="Proteomes" id="UP000311605">
    <property type="component" value="Unassembled WGS sequence"/>
</dbReference>
<evidence type="ECO:0000256" key="6">
    <source>
        <dbReference type="ARBA" id="ARBA00022989"/>
    </source>
</evidence>
<name>A0A5C4XPE8_9HYPH</name>